<dbReference type="CDD" id="cd17477">
    <property type="entry name" value="MFS_YcaD_like"/>
    <property type="match status" value="1"/>
</dbReference>
<feature type="domain" description="Major facilitator superfamily (MFS) profile" evidence="8">
    <location>
        <begin position="1"/>
        <end position="371"/>
    </location>
</feature>
<dbReference type="PROSITE" id="PS50850">
    <property type="entry name" value="MFS"/>
    <property type="match status" value="1"/>
</dbReference>
<evidence type="ECO:0000256" key="2">
    <source>
        <dbReference type="ARBA" id="ARBA00022448"/>
    </source>
</evidence>
<evidence type="ECO:0000256" key="5">
    <source>
        <dbReference type="ARBA" id="ARBA00022989"/>
    </source>
</evidence>
<name>A0A242NJ41_9GAMM</name>
<evidence type="ECO:0000256" key="3">
    <source>
        <dbReference type="ARBA" id="ARBA00022475"/>
    </source>
</evidence>
<dbReference type="InterPro" id="IPR047200">
    <property type="entry name" value="MFS_YcaD-like"/>
</dbReference>
<feature type="transmembrane region" description="Helical" evidence="7">
    <location>
        <begin position="288"/>
        <end position="312"/>
    </location>
</feature>
<dbReference type="Gene3D" id="1.20.1250.20">
    <property type="entry name" value="MFS general substrate transporter like domains"/>
    <property type="match status" value="2"/>
</dbReference>
<proteinExistence type="predicted"/>
<dbReference type="OrthoDB" id="9810614at2"/>
<organism evidence="9 12">
    <name type="scientific">Gilliamella apicola</name>
    <dbReference type="NCBI Taxonomy" id="1196095"/>
    <lineage>
        <taxon>Bacteria</taxon>
        <taxon>Pseudomonadati</taxon>
        <taxon>Pseudomonadota</taxon>
        <taxon>Gammaproteobacteria</taxon>
        <taxon>Orbales</taxon>
        <taxon>Orbaceae</taxon>
        <taxon>Gilliamella</taxon>
    </lineage>
</organism>
<feature type="transmembrane region" description="Helical" evidence="7">
    <location>
        <begin position="202"/>
        <end position="225"/>
    </location>
</feature>
<dbReference type="PANTHER" id="PTHR23521">
    <property type="entry name" value="TRANSPORTER MFS SUPERFAMILY"/>
    <property type="match status" value="1"/>
</dbReference>
<dbReference type="InterPro" id="IPR011701">
    <property type="entry name" value="MFS"/>
</dbReference>
<feature type="transmembrane region" description="Helical" evidence="7">
    <location>
        <begin position="42"/>
        <end position="64"/>
    </location>
</feature>
<evidence type="ECO:0000256" key="1">
    <source>
        <dbReference type="ARBA" id="ARBA00004651"/>
    </source>
</evidence>
<keyword evidence="4 7" id="KW-0812">Transmembrane</keyword>
<dbReference type="Pfam" id="PF07690">
    <property type="entry name" value="MFS_1"/>
    <property type="match status" value="1"/>
</dbReference>
<feature type="transmembrane region" description="Helical" evidence="7">
    <location>
        <begin position="349"/>
        <end position="367"/>
    </location>
</feature>
<dbReference type="RefSeq" id="WP_086272501.1">
    <property type="nucleotide sequence ID" value="NZ_MZNE01000039.1"/>
</dbReference>
<dbReference type="Proteomes" id="UP000194800">
    <property type="component" value="Unassembled WGS sequence"/>
</dbReference>
<evidence type="ECO:0000259" key="8">
    <source>
        <dbReference type="PROSITE" id="PS50850"/>
    </source>
</evidence>
<feature type="transmembrane region" description="Helical" evidence="7">
    <location>
        <begin position="264"/>
        <end position="282"/>
    </location>
</feature>
<protein>
    <recommendedName>
        <fullName evidence="8">Major facilitator superfamily (MFS) profile domain-containing protein</fullName>
    </recommendedName>
</protein>
<feature type="transmembrane region" description="Helical" evidence="7">
    <location>
        <begin position="131"/>
        <end position="152"/>
    </location>
</feature>
<dbReference type="InterPro" id="IPR020846">
    <property type="entry name" value="MFS_dom"/>
</dbReference>
<keyword evidence="3" id="KW-1003">Cell membrane</keyword>
<dbReference type="InterPro" id="IPR036259">
    <property type="entry name" value="MFS_trans_sf"/>
</dbReference>
<evidence type="ECO:0000256" key="6">
    <source>
        <dbReference type="ARBA" id="ARBA00023136"/>
    </source>
</evidence>
<feature type="transmembrane region" description="Helical" evidence="7">
    <location>
        <begin position="324"/>
        <end position="343"/>
    </location>
</feature>
<evidence type="ECO:0000313" key="11">
    <source>
        <dbReference type="Proteomes" id="UP000194800"/>
    </source>
</evidence>
<dbReference type="GO" id="GO:0022857">
    <property type="term" value="F:transmembrane transporter activity"/>
    <property type="evidence" value="ECO:0007669"/>
    <property type="project" value="InterPro"/>
</dbReference>
<dbReference type="GO" id="GO:0005886">
    <property type="term" value="C:plasma membrane"/>
    <property type="evidence" value="ECO:0007669"/>
    <property type="project" value="UniProtKB-SubCell"/>
</dbReference>
<dbReference type="PANTHER" id="PTHR23521:SF2">
    <property type="entry name" value="TRANSPORTER MFS SUPERFAMILY"/>
    <property type="match status" value="1"/>
</dbReference>
<feature type="transmembrane region" description="Helical" evidence="7">
    <location>
        <begin position="71"/>
        <end position="91"/>
    </location>
</feature>
<feature type="transmembrane region" description="Helical" evidence="7">
    <location>
        <begin position="158"/>
        <end position="181"/>
    </location>
</feature>
<comment type="caution">
    <text evidence="9">The sequence shown here is derived from an EMBL/GenBank/DDBJ whole genome shotgun (WGS) entry which is preliminary data.</text>
</comment>
<keyword evidence="6 7" id="KW-0472">Membrane</keyword>
<dbReference type="EMBL" id="NART01000085">
    <property type="protein sequence ID" value="OTQ08440.1"/>
    <property type="molecule type" value="Genomic_DNA"/>
</dbReference>
<evidence type="ECO:0000313" key="9">
    <source>
        <dbReference type="EMBL" id="OTQ00221.1"/>
    </source>
</evidence>
<dbReference type="Proteomes" id="UP000194977">
    <property type="component" value="Unassembled WGS sequence"/>
</dbReference>
<dbReference type="SUPFAM" id="SSF103473">
    <property type="entry name" value="MFS general substrate transporter"/>
    <property type="match status" value="1"/>
</dbReference>
<dbReference type="EMBL" id="NARP01000010">
    <property type="protein sequence ID" value="OTQ00221.1"/>
    <property type="molecule type" value="Genomic_DNA"/>
</dbReference>
<reference evidence="11 12" key="1">
    <citation type="submission" date="2017-03" db="EMBL/GenBank/DDBJ databases">
        <title>Comparative genomics of honeybee gut symbionts reveal geographically distinct and subgroup specific antibiotic resistance.</title>
        <authorList>
            <person name="Ludvigsen J."/>
            <person name="Porcellato D."/>
            <person name="Labee-Lund T.M."/>
            <person name="Amdam G.V."/>
            <person name="Rudi K."/>
        </authorList>
    </citation>
    <scope>NUCLEOTIDE SEQUENCE [LARGE SCALE GENOMIC DNA]</scope>
    <source>
        <strain evidence="9 12">A-7-12</strain>
        <strain evidence="10 11">A-9-12</strain>
    </source>
</reference>
<sequence>MKHSYSFPILLTSLLFVTIALSALNTQVPLWLVRNEFSLGQIGLVGSSYFTGNLIGTIFANWFISKFNARYTYTYSCIIFAIATIGLSFSMDFYSWVIWRFFIGIACAVTWVVIESCILVTGTARTRGKMLAVYLTTYYLGTVLGQALLQYFPQNVLYFGLVTALLMGLAILFILLTHYKLPKRKKSSFNIIPMIVNKPSRIGLIGCVIAGMLIGSLYSLLPAYYSHLGYNDTQVANWMVLLILSGVIAQMPANWCADKFGRQVVLLFESILMLFACVMLIFNWFDTLAIILLGATIYTIYPISMAWACSCVRKQDIVAMNQAMLLTNTLGSLVAPAVIAFVMDKMNNTYLFVSFAIISLYFIALLVKKRGIDAQPPKSTQIN</sequence>
<keyword evidence="2" id="KW-0813">Transport</keyword>
<dbReference type="AlphaFoldDB" id="A0A242NJ41"/>
<evidence type="ECO:0000313" key="10">
    <source>
        <dbReference type="EMBL" id="OTQ08440.1"/>
    </source>
</evidence>
<feature type="transmembrane region" description="Helical" evidence="7">
    <location>
        <begin position="237"/>
        <end position="257"/>
    </location>
</feature>
<evidence type="ECO:0000256" key="7">
    <source>
        <dbReference type="SAM" id="Phobius"/>
    </source>
</evidence>
<evidence type="ECO:0000256" key="4">
    <source>
        <dbReference type="ARBA" id="ARBA00022692"/>
    </source>
</evidence>
<feature type="transmembrane region" description="Helical" evidence="7">
    <location>
        <begin position="97"/>
        <end position="119"/>
    </location>
</feature>
<keyword evidence="5 7" id="KW-1133">Transmembrane helix</keyword>
<keyword evidence="11" id="KW-1185">Reference proteome</keyword>
<accession>A0A242NJ41</accession>
<comment type="subcellular location">
    <subcellularLocation>
        <location evidence="1">Cell membrane</location>
        <topology evidence="1">Multi-pass membrane protein</topology>
    </subcellularLocation>
</comment>
<gene>
    <name evidence="10" type="ORF">B6C91_12380</name>
    <name evidence="9" type="ORF">B6D08_04795</name>
</gene>
<evidence type="ECO:0000313" key="12">
    <source>
        <dbReference type="Proteomes" id="UP000194977"/>
    </source>
</evidence>